<comment type="similarity">
    <text evidence="2">Belongs to the outer membrane factor (OMF) (TC 1.B.17) family.</text>
</comment>
<keyword evidence="7" id="KW-0998">Cell outer membrane</keyword>
<evidence type="ECO:0000256" key="1">
    <source>
        <dbReference type="ARBA" id="ARBA00004442"/>
    </source>
</evidence>
<evidence type="ECO:0000256" key="5">
    <source>
        <dbReference type="ARBA" id="ARBA00022692"/>
    </source>
</evidence>
<evidence type="ECO:0000313" key="10">
    <source>
        <dbReference type="Proteomes" id="UP000236735"/>
    </source>
</evidence>
<dbReference type="Gene3D" id="1.20.1600.10">
    <property type="entry name" value="Outer membrane efflux proteins (OEP)"/>
    <property type="match status" value="1"/>
</dbReference>
<evidence type="ECO:0000256" key="7">
    <source>
        <dbReference type="ARBA" id="ARBA00023237"/>
    </source>
</evidence>
<keyword evidence="8" id="KW-0175">Coiled coil</keyword>
<keyword evidence="3" id="KW-0813">Transport</keyword>
<feature type="coiled-coil region" evidence="8">
    <location>
        <begin position="121"/>
        <end position="148"/>
    </location>
</feature>
<reference evidence="9 10" key="1">
    <citation type="submission" date="2016-10" db="EMBL/GenBank/DDBJ databases">
        <authorList>
            <person name="de Groot N.N."/>
        </authorList>
    </citation>
    <scope>NUCLEOTIDE SEQUENCE [LARGE SCALE GENOMIC DNA]</scope>
    <source>
        <strain evidence="9 10">AR32</strain>
    </source>
</reference>
<dbReference type="PANTHER" id="PTHR30026">
    <property type="entry name" value="OUTER MEMBRANE PROTEIN TOLC"/>
    <property type="match status" value="1"/>
</dbReference>
<dbReference type="AlphaFoldDB" id="A0A1H5V424"/>
<sequence length="449" mass="50624">MKKKNHSLMRVIGISFIISYFSFSPAWAQKQWGLRECCDYAVEHNISIKQQANQCRQQELQLSTAKNSRLPDVSASVGQNLSFGRGLTSDNTYANTNTTNTSMGINTSMPLFTGFRIPNEIKMNQLNLEAYTADLEKAKNDIRMQVAQAYVQILYDMEISDVAHRQIAIDSAQVARLQAFVENGKASEAELSQQKAALANSHLTATQADNNTRLALLTLTQLLELPTPDGFAIVRPNPDELPTDMVLMTTPDQVYAEALGVKPEIAAQQLRLKAYEHNIKVAQAGHYPTLSLGAGLSTNYYTDSGRSNDSFGKQLEDRFSQSISLNLNVPIFNRFQTRNNVRNARIQFETQQLQVDNTKKTLYKEIQQVYYNALNAQTKEKSSKEALQSSKDAFELMQAKYENGKATITEFNEAKNAYLKAESDLVQARYEDLYQHALLEFYRGKELNF</sequence>
<evidence type="ECO:0000256" key="3">
    <source>
        <dbReference type="ARBA" id="ARBA00022448"/>
    </source>
</evidence>
<protein>
    <submittedName>
        <fullName evidence="9">Outer membrane protein</fullName>
    </submittedName>
</protein>
<gene>
    <name evidence="9" type="ORF">SAMN05216354_1702</name>
</gene>
<dbReference type="GO" id="GO:1990281">
    <property type="term" value="C:efflux pump complex"/>
    <property type="evidence" value="ECO:0007669"/>
    <property type="project" value="TreeGrafter"/>
</dbReference>
<dbReference type="GO" id="GO:0015288">
    <property type="term" value="F:porin activity"/>
    <property type="evidence" value="ECO:0007669"/>
    <property type="project" value="TreeGrafter"/>
</dbReference>
<evidence type="ECO:0000313" key="9">
    <source>
        <dbReference type="EMBL" id="SEF81481.1"/>
    </source>
</evidence>
<evidence type="ECO:0000256" key="6">
    <source>
        <dbReference type="ARBA" id="ARBA00023136"/>
    </source>
</evidence>
<dbReference type="Pfam" id="PF02321">
    <property type="entry name" value="OEP"/>
    <property type="match status" value="2"/>
</dbReference>
<accession>A0A1H5V424</accession>
<evidence type="ECO:0000256" key="8">
    <source>
        <dbReference type="SAM" id="Coils"/>
    </source>
</evidence>
<keyword evidence="4" id="KW-1134">Transmembrane beta strand</keyword>
<organism evidence="9 10">
    <name type="scientific">Xylanibacter ruminicola</name>
    <name type="common">Prevotella ruminicola</name>
    <dbReference type="NCBI Taxonomy" id="839"/>
    <lineage>
        <taxon>Bacteria</taxon>
        <taxon>Pseudomonadati</taxon>
        <taxon>Bacteroidota</taxon>
        <taxon>Bacteroidia</taxon>
        <taxon>Bacteroidales</taxon>
        <taxon>Prevotellaceae</taxon>
        <taxon>Xylanibacter</taxon>
    </lineage>
</organism>
<dbReference type="PANTHER" id="PTHR30026:SF20">
    <property type="entry name" value="OUTER MEMBRANE PROTEIN TOLC"/>
    <property type="match status" value="1"/>
</dbReference>
<dbReference type="RefSeq" id="WP_258042840.1">
    <property type="nucleotide sequence ID" value="NZ_FNUV01000004.1"/>
</dbReference>
<dbReference type="SUPFAM" id="SSF56954">
    <property type="entry name" value="Outer membrane efflux proteins (OEP)"/>
    <property type="match status" value="1"/>
</dbReference>
<keyword evidence="6" id="KW-0472">Membrane</keyword>
<keyword evidence="5" id="KW-0812">Transmembrane</keyword>
<evidence type="ECO:0000256" key="2">
    <source>
        <dbReference type="ARBA" id="ARBA00007613"/>
    </source>
</evidence>
<dbReference type="InterPro" id="IPR003423">
    <property type="entry name" value="OMP_efflux"/>
</dbReference>
<proteinExistence type="inferred from homology"/>
<comment type="subcellular location">
    <subcellularLocation>
        <location evidence="1">Cell outer membrane</location>
    </subcellularLocation>
</comment>
<dbReference type="EMBL" id="FNUV01000004">
    <property type="protein sequence ID" value="SEF81481.1"/>
    <property type="molecule type" value="Genomic_DNA"/>
</dbReference>
<evidence type="ECO:0000256" key="4">
    <source>
        <dbReference type="ARBA" id="ARBA00022452"/>
    </source>
</evidence>
<name>A0A1H5V424_XYLRU</name>
<dbReference type="InterPro" id="IPR051906">
    <property type="entry name" value="TolC-like"/>
</dbReference>
<dbReference type="GO" id="GO:0009279">
    <property type="term" value="C:cell outer membrane"/>
    <property type="evidence" value="ECO:0007669"/>
    <property type="project" value="UniProtKB-SubCell"/>
</dbReference>
<dbReference type="Proteomes" id="UP000236735">
    <property type="component" value="Unassembled WGS sequence"/>
</dbReference>
<dbReference type="GO" id="GO:0015562">
    <property type="term" value="F:efflux transmembrane transporter activity"/>
    <property type="evidence" value="ECO:0007669"/>
    <property type="project" value="InterPro"/>
</dbReference>